<dbReference type="GO" id="GO:0016730">
    <property type="term" value="F:oxidoreductase activity, acting on iron-sulfur proteins as donors"/>
    <property type="evidence" value="ECO:0007669"/>
    <property type="project" value="InterPro"/>
</dbReference>
<protein>
    <recommendedName>
        <fullName evidence="4">ferredoxin:thioredoxin reductase</fullName>
        <ecNumber evidence="4">1.8.7.2</ecNumber>
    </recommendedName>
    <alternativeName>
        <fullName evidence="12">Ferredoxin-thioredoxin reductase subunit B</fullName>
    </alternativeName>
</protein>
<evidence type="ECO:0000256" key="7">
    <source>
        <dbReference type="ARBA" id="ARBA00023002"/>
    </source>
</evidence>
<dbReference type="Proteomes" id="UP000028501">
    <property type="component" value="Chromosome"/>
</dbReference>
<dbReference type="PANTHER" id="PTHR35113:SF1">
    <property type="entry name" value="FERREDOXIN-THIOREDOXIN REDUCTASE CATALYTIC CHAIN, CHLOROPLASTIC"/>
    <property type="match status" value="1"/>
</dbReference>
<comment type="subunit">
    <text evidence="11">Heterodimer of subunit A (variable subunit) and subunit B (catalytic subunit). Heterodimeric FTR forms a complex with ferredoxin and thioredoxin.</text>
</comment>
<dbReference type="EMBL" id="CP006577">
    <property type="protein sequence ID" value="AIG98546.1"/>
    <property type="molecule type" value="Genomic_DNA"/>
</dbReference>
<organism evidence="14 15">
    <name type="scientific">Archaeoglobus fulgidus DSM 8774</name>
    <dbReference type="NCBI Taxonomy" id="1344584"/>
    <lineage>
        <taxon>Archaea</taxon>
        <taxon>Methanobacteriati</taxon>
        <taxon>Methanobacteriota</taxon>
        <taxon>Archaeoglobi</taxon>
        <taxon>Archaeoglobales</taxon>
        <taxon>Archaeoglobaceae</taxon>
        <taxon>Archaeoglobus</taxon>
    </lineage>
</organism>
<dbReference type="Pfam" id="PF02943">
    <property type="entry name" value="FeThRed_B"/>
    <property type="match status" value="1"/>
</dbReference>
<comment type="similarity">
    <text evidence="3">Belongs to the ferredoxin thioredoxin reductase beta subunit family.</text>
</comment>
<comment type="cofactor">
    <cofactor evidence="1">
        <name>[4Fe-4S] cluster</name>
        <dbReference type="ChEBI" id="CHEBI:49883"/>
    </cofactor>
</comment>
<evidence type="ECO:0000256" key="13">
    <source>
        <dbReference type="ARBA" id="ARBA00048150"/>
    </source>
</evidence>
<proteinExistence type="inferred from homology"/>
<dbReference type="GeneID" id="24795284"/>
<gene>
    <name evidence="14" type="ORF">AFULGI_00017890</name>
</gene>
<dbReference type="AlphaFoldDB" id="A0A075WF06"/>
<dbReference type="Gene3D" id="3.90.460.10">
    <property type="entry name" value="Ferredoxin thioredoxin reductase catalytic beta subunit"/>
    <property type="match status" value="1"/>
</dbReference>
<evidence type="ECO:0000313" key="14">
    <source>
        <dbReference type="EMBL" id="AIG98546.1"/>
    </source>
</evidence>
<evidence type="ECO:0000256" key="1">
    <source>
        <dbReference type="ARBA" id="ARBA00001966"/>
    </source>
</evidence>
<keyword evidence="6" id="KW-0479">Metal-binding</keyword>
<sequence length="106" mass="12437">MTPEDYLKVFERVAEKRGWRVNPDRELLLDFAKALIQNKEQYGIATCPCRLVTGKKEVDRLIICPCVYAEDDIREYGRCYCGLYLSREKEPADSVPDRHAKYYLEV</sequence>
<dbReference type="InterPro" id="IPR004209">
    <property type="entry name" value="FTR_bsu"/>
</dbReference>
<dbReference type="HOGENOM" id="CLU_169701_0_0_2"/>
<evidence type="ECO:0000313" key="15">
    <source>
        <dbReference type="Proteomes" id="UP000028501"/>
    </source>
</evidence>
<name>A0A075WF06_ARCFL</name>
<dbReference type="PANTHER" id="PTHR35113">
    <property type="entry name" value="FERREDOXIN-THIOREDOXIN REDUCTASE CATALYTIC CHAIN, CHLOROPLASTIC"/>
    <property type="match status" value="1"/>
</dbReference>
<evidence type="ECO:0000256" key="12">
    <source>
        <dbReference type="ARBA" id="ARBA00030295"/>
    </source>
</evidence>
<dbReference type="KEGG" id="afg:AFULGI_00017890"/>
<evidence type="ECO:0000256" key="9">
    <source>
        <dbReference type="ARBA" id="ARBA00023014"/>
    </source>
</evidence>
<dbReference type="GO" id="GO:0046872">
    <property type="term" value="F:metal ion binding"/>
    <property type="evidence" value="ECO:0007669"/>
    <property type="project" value="UniProtKB-KW"/>
</dbReference>
<accession>A0A075WF06</accession>
<evidence type="ECO:0000256" key="3">
    <source>
        <dbReference type="ARBA" id="ARBA00007941"/>
    </source>
</evidence>
<evidence type="ECO:0000256" key="8">
    <source>
        <dbReference type="ARBA" id="ARBA00023004"/>
    </source>
</evidence>
<dbReference type="EC" id="1.8.7.2" evidence="4"/>
<evidence type="ECO:0000256" key="5">
    <source>
        <dbReference type="ARBA" id="ARBA00022485"/>
    </source>
</evidence>
<dbReference type="RefSeq" id="WP_048064406.1">
    <property type="nucleotide sequence ID" value="NZ_CP006577.1"/>
</dbReference>
<dbReference type="InterPro" id="IPR036644">
    <property type="entry name" value="FTR_bsu_sf"/>
</dbReference>
<keyword evidence="10" id="KW-1015">Disulfide bond</keyword>
<keyword evidence="7" id="KW-0560">Oxidoreductase</keyword>
<dbReference type="GO" id="GO:0051539">
    <property type="term" value="F:4 iron, 4 sulfur cluster binding"/>
    <property type="evidence" value="ECO:0007669"/>
    <property type="project" value="UniProtKB-KW"/>
</dbReference>
<keyword evidence="5" id="KW-0004">4Fe-4S</keyword>
<evidence type="ECO:0000256" key="10">
    <source>
        <dbReference type="ARBA" id="ARBA00023157"/>
    </source>
</evidence>
<keyword evidence="8" id="KW-0408">Iron</keyword>
<evidence type="ECO:0000256" key="2">
    <source>
        <dbReference type="ARBA" id="ARBA00003945"/>
    </source>
</evidence>
<evidence type="ECO:0000256" key="6">
    <source>
        <dbReference type="ARBA" id="ARBA00022723"/>
    </source>
</evidence>
<dbReference type="SUPFAM" id="SSF57662">
    <property type="entry name" value="Ferredoxin thioredoxin reductase (FTR), catalytic beta chain"/>
    <property type="match status" value="1"/>
</dbReference>
<evidence type="ECO:0000256" key="4">
    <source>
        <dbReference type="ARBA" id="ARBA00012358"/>
    </source>
</evidence>
<comment type="function">
    <text evidence="2">Catalytic subunit of the ferredoxin-thioredoxin reductase (FTR), which catalyzes the two-electron reduction of thioredoxins by the electrons provided by reduced ferredoxin.</text>
</comment>
<reference evidence="14 15" key="1">
    <citation type="submission" date="2013-07" db="EMBL/GenBank/DDBJ databases">
        <title>Genome of Archaeoglobus fulgidus.</title>
        <authorList>
            <person name="Fiebig A."/>
            <person name="Birkeland N.-K."/>
        </authorList>
    </citation>
    <scope>NUCLEOTIDE SEQUENCE [LARGE SCALE GENOMIC DNA]</scope>
    <source>
        <strain evidence="14 15">DSM 8774</strain>
    </source>
</reference>
<keyword evidence="9" id="KW-0411">Iron-sulfur</keyword>
<comment type="catalytic activity">
    <reaction evidence="13">
        <text>[thioredoxin]-disulfide + 2 reduced [2Fe-2S]-[ferredoxin] + 2 H(+) = [thioredoxin]-dithiol + 2 oxidized [2Fe-2S]-[ferredoxin]</text>
        <dbReference type="Rhea" id="RHEA:42336"/>
        <dbReference type="Rhea" id="RHEA-COMP:10000"/>
        <dbReference type="Rhea" id="RHEA-COMP:10001"/>
        <dbReference type="Rhea" id="RHEA-COMP:10698"/>
        <dbReference type="Rhea" id="RHEA-COMP:10700"/>
        <dbReference type="ChEBI" id="CHEBI:15378"/>
        <dbReference type="ChEBI" id="CHEBI:29950"/>
        <dbReference type="ChEBI" id="CHEBI:33737"/>
        <dbReference type="ChEBI" id="CHEBI:33738"/>
        <dbReference type="ChEBI" id="CHEBI:50058"/>
        <dbReference type="EC" id="1.8.7.2"/>
    </reaction>
</comment>
<evidence type="ECO:0000256" key="11">
    <source>
        <dbReference type="ARBA" id="ARBA00026011"/>
    </source>
</evidence>